<reference evidence="1 2" key="1">
    <citation type="submission" date="2019-03" db="EMBL/GenBank/DDBJ databases">
        <title>Complete genome sequence of Ferrigenium kumadai strain An22, a microaerophilic iron-oxidizing bacterium isolated from a paddy field soil.</title>
        <authorList>
            <person name="Watanabe T."/>
            <person name="Asakawa S."/>
        </authorList>
    </citation>
    <scope>NUCLEOTIDE SEQUENCE [LARGE SCALE GENOMIC DNA]</scope>
    <source>
        <strain evidence="1 2">An22</strain>
    </source>
</reference>
<accession>A0AAN1SXG8</accession>
<dbReference type="EMBL" id="AP019536">
    <property type="protein sequence ID" value="BBI98698.1"/>
    <property type="molecule type" value="Genomic_DNA"/>
</dbReference>
<evidence type="ECO:0000313" key="2">
    <source>
        <dbReference type="Proteomes" id="UP001319121"/>
    </source>
</evidence>
<protein>
    <submittedName>
        <fullName evidence="1">Uncharacterized protein</fullName>
    </submittedName>
</protein>
<gene>
    <name evidence="1" type="ORF">FGKAn22_03910</name>
</gene>
<evidence type="ECO:0000313" key="1">
    <source>
        <dbReference type="EMBL" id="BBI98698.1"/>
    </source>
</evidence>
<keyword evidence="2" id="KW-1185">Reference proteome</keyword>
<proteinExistence type="predicted"/>
<organism evidence="1 2">
    <name type="scientific">Ferrigenium kumadai</name>
    <dbReference type="NCBI Taxonomy" id="1682490"/>
    <lineage>
        <taxon>Bacteria</taxon>
        <taxon>Pseudomonadati</taxon>
        <taxon>Pseudomonadota</taxon>
        <taxon>Betaproteobacteria</taxon>
        <taxon>Nitrosomonadales</taxon>
        <taxon>Gallionellaceae</taxon>
        <taxon>Ferrigenium</taxon>
    </lineage>
</organism>
<name>A0AAN1SXG8_9PROT</name>
<dbReference type="AlphaFoldDB" id="A0AAN1SXG8"/>
<sequence length="200" mass="23190">MRQHHRHSQWGLTNGLYLPHSYETPRQLSWWDDIGFILNGRRVMVWWIHPRMAYADAIEERAWEETVTTPSALPELLGHEPSQKIWKKVGKSRKKVVGYQAPPQSESRLERYDQVQATEKRLKSDGTDFEVRPSVSVRAYSWGLGMELCVPVEVRDQNEAGSLVDLARRLIKGIATLDGEFPGYSYGRQQWLDEAERRNG</sequence>
<dbReference type="Proteomes" id="UP001319121">
    <property type="component" value="Chromosome"/>
</dbReference>
<dbReference type="KEGG" id="fku:FGKAn22_03910"/>